<dbReference type="RefSeq" id="WP_191183907.1">
    <property type="nucleotide sequence ID" value="NZ_JACXAJ010000004.1"/>
</dbReference>
<protein>
    <submittedName>
        <fullName evidence="1">Pseudouridylate synthase</fullName>
    </submittedName>
</protein>
<sequence length="270" mass="30468">MPESLSPDNFFIPFDRSATAYSLPEKFSYPFAYKPHALALVASEKLQVYLQRQQEWEHNFGLVEGQQGTVIGKMFGVLVVETAQNELGYLAAFSGKLAGSYHHLKFVPPVYDSLAEGSFLNTGMRELTRINQEIGALEKQPTGESKTQIELLRKMRKTNSVALQEKLFDQYHFRNQAGEEKSLRALFHNSSNGNPPAGAGDCAAPKLFQYAFQHNMKPIALAEFWWGLSPKSAHWKHGHFYPACQEKCQPILAHMLQGIAMDEKPQEQPH</sequence>
<gene>
    <name evidence="1" type="ORF">H9Q13_11350</name>
</gene>
<dbReference type="EMBL" id="JACXAJ010000004">
    <property type="protein sequence ID" value="MBD1397761.1"/>
    <property type="molecule type" value="Genomic_DNA"/>
</dbReference>
<evidence type="ECO:0000313" key="1">
    <source>
        <dbReference type="EMBL" id="MBD1397761.1"/>
    </source>
</evidence>
<reference evidence="1 2" key="1">
    <citation type="submission" date="2020-09" db="EMBL/GenBank/DDBJ databases">
        <title>Genome sequencing and assembly of Pontibacter sp.</title>
        <authorList>
            <person name="Chhetri G."/>
        </authorList>
    </citation>
    <scope>NUCLEOTIDE SEQUENCE [LARGE SCALE GENOMIC DNA]</scope>
    <source>
        <strain evidence="1 2">JH31</strain>
    </source>
</reference>
<dbReference type="Proteomes" id="UP000625551">
    <property type="component" value="Unassembled WGS sequence"/>
</dbReference>
<organism evidence="1 2">
    <name type="scientific">Pontibacter aquaedesilientis</name>
    <dbReference type="NCBI Taxonomy" id="2766980"/>
    <lineage>
        <taxon>Bacteria</taxon>
        <taxon>Pseudomonadati</taxon>
        <taxon>Bacteroidota</taxon>
        <taxon>Cytophagia</taxon>
        <taxon>Cytophagales</taxon>
        <taxon>Hymenobacteraceae</taxon>
        <taxon>Pontibacter</taxon>
    </lineage>
</organism>
<proteinExistence type="predicted"/>
<keyword evidence="2" id="KW-1185">Reference proteome</keyword>
<comment type="caution">
    <text evidence="1">The sequence shown here is derived from an EMBL/GenBank/DDBJ whole genome shotgun (WGS) entry which is preliminary data.</text>
</comment>
<accession>A0ABR7XHM8</accession>
<name>A0ABR7XHM8_9BACT</name>
<evidence type="ECO:0000313" key="2">
    <source>
        <dbReference type="Proteomes" id="UP000625551"/>
    </source>
</evidence>